<evidence type="ECO:0008006" key="11">
    <source>
        <dbReference type="Google" id="ProtNLM"/>
    </source>
</evidence>
<dbReference type="InterPro" id="IPR029063">
    <property type="entry name" value="SAM-dependent_MTases_sf"/>
</dbReference>
<dbReference type="Pfam" id="PF08242">
    <property type="entry name" value="Methyltransf_12"/>
    <property type="match status" value="1"/>
</dbReference>
<dbReference type="OrthoDB" id="329835at2759"/>
<proteinExistence type="predicted"/>
<evidence type="ECO:0000256" key="2">
    <source>
        <dbReference type="ARBA" id="ARBA00022553"/>
    </source>
</evidence>
<dbReference type="PANTHER" id="PTHR45681">
    <property type="entry name" value="POLYKETIDE SYNTHASE 44-RELATED"/>
    <property type="match status" value="1"/>
</dbReference>
<dbReference type="InterPro" id="IPR050444">
    <property type="entry name" value="Polyketide_Synthase"/>
</dbReference>
<dbReference type="AlphaFoldDB" id="A0A9W9XXG8"/>
<feature type="domain" description="Thioester reductase (TE)" evidence="6">
    <location>
        <begin position="533"/>
        <end position="783"/>
    </location>
</feature>
<dbReference type="GO" id="GO:0016740">
    <property type="term" value="F:transferase activity"/>
    <property type="evidence" value="ECO:0007669"/>
    <property type="project" value="UniProtKB-KW"/>
</dbReference>
<dbReference type="InterPro" id="IPR013217">
    <property type="entry name" value="Methyltransf_12"/>
</dbReference>
<evidence type="ECO:0000256" key="1">
    <source>
        <dbReference type="ARBA" id="ARBA00022450"/>
    </source>
</evidence>
<dbReference type="PANTHER" id="PTHR45681:SF6">
    <property type="entry name" value="POLYKETIDE SYNTHASE 37"/>
    <property type="match status" value="1"/>
</dbReference>
<organism evidence="9 10">
    <name type="scientific">Penicillium fimorum</name>
    <dbReference type="NCBI Taxonomy" id="1882269"/>
    <lineage>
        <taxon>Eukaryota</taxon>
        <taxon>Fungi</taxon>
        <taxon>Dikarya</taxon>
        <taxon>Ascomycota</taxon>
        <taxon>Pezizomycotina</taxon>
        <taxon>Eurotiomycetes</taxon>
        <taxon>Eurotiomycetidae</taxon>
        <taxon>Eurotiales</taxon>
        <taxon>Aspergillaceae</taxon>
        <taxon>Penicillium</taxon>
    </lineage>
</organism>
<keyword evidence="4" id="KW-0521">NADP</keyword>
<gene>
    <name evidence="9" type="ORF">N7463_007355</name>
</gene>
<evidence type="ECO:0000313" key="9">
    <source>
        <dbReference type="EMBL" id="KAJ5504481.1"/>
    </source>
</evidence>
<feature type="domain" description="Methyltransferase type 12" evidence="7">
    <location>
        <begin position="296"/>
        <end position="392"/>
    </location>
</feature>
<keyword evidence="3" id="KW-0808">Transferase</keyword>
<dbReference type="Proteomes" id="UP001149954">
    <property type="component" value="Unassembled WGS sequence"/>
</dbReference>
<dbReference type="Pfam" id="PF18558">
    <property type="entry name" value="HTH_51"/>
    <property type="match status" value="1"/>
</dbReference>
<accession>A0A9W9XXG8</accession>
<evidence type="ECO:0000259" key="6">
    <source>
        <dbReference type="Pfam" id="PF07993"/>
    </source>
</evidence>
<dbReference type="EMBL" id="JAPWDS010000003">
    <property type="protein sequence ID" value="KAJ5504481.1"/>
    <property type="molecule type" value="Genomic_DNA"/>
</dbReference>
<reference evidence="9" key="1">
    <citation type="submission" date="2022-12" db="EMBL/GenBank/DDBJ databases">
        <authorList>
            <person name="Petersen C."/>
        </authorList>
    </citation>
    <scope>NUCLEOTIDE SEQUENCE</scope>
    <source>
        <strain evidence="9">IBT 29495</strain>
    </source>
</reference>
<protein>
    <recommendedName>
        <fullName evidence="11">Polyketide synthase</fullName>
    </recommendedName>
</protein>
<dbReference type="Gene3D" id="3.40.50.150">
    <property type="entry name" value="Vaccinia Virus protein VP39"/>
    <property type="match status" value="1"/>
</dbReference>
<dbReference type="InterPro" id="IPR036291">
    <property type="entry name" value="NAD(P)-bd_dom_sf"/>
</dbReference>
<evidence type="ECO:0000256" key="5">
    <source>
        <dbReference type="SAM" id="MobiDB-lite"/>
    </source>
</evidence>
<dbReference type="Gene3D" id="3.40.50.720">
    <property type="entry name" value="NAD(P)-binding Rossmann-like Domain"/>
    <property type="match status" value="1"/>
</dbReference>
<evidence type="ECO:0000259" key="8">
    <source>
        <dbReference type="Pfam" id="PF18558"/>
    </source>
</evidence>
<dbReference type="SUPFAM" id="SSF53335">
    <property type="entry name" value="S-adenosyl-L-methionine-dependent methyltransferases"/>
    <property type="match status" value="1"/>
</dbReference>
<comment type="caution">
    <text evidence="9">The sequence shown here is derived from an EMBL/GenBank/DDBJ whole genome shotgun (WGS) entry which is preliminary data.</text>
</comment>
<keyword evidence="10" id="KW-1185">Reference proteome</keyword>
<name>A0A9W9XXG8_9EURO</name>
<evidence type="ECO:0000259" key="7">
    <source>
        <dbReference type="Pfam" id="PF08242"/>
    </source>
</evidence>
<sequence length="835" mass="92635">MGMEIGHEIETRLKRTVDQTELLQATDVRQLVEFLSGILYGTSKLVFDDQDSHDSSSEPERWSNSSVTFTPPDTGMTTPSAKEKTKLFKHGELQLSRDDILECFGEIKMSADRQLCDLHLDNIDRVIIAGTSRLTTALIVEAFEKLGCSIRNAAPGEIVERVKYLHQYERLMEWIYGFLETDARLIDIKPSSGQLTRTAVAVPNKSSEAIRDELLRAHPEWAVASKLIYHSGKPLASILSEETDGIRVLFGSSQGRDLVAALYRGHPFNIMLAGQMCDLINRLMERVEGGTLKILEMGAGGTTVILAPFLASLYIPVEYTFTDLSSAMVAAARRNFGKKYSSMRFAVHDIEQPPAEELCGQHIIVASNAVHATHNLVTSATNIRKAMRLDGFVMLLEQTECMPFSNLIFGLLEGWWLFDDGRTHTIVSTERWERDLQTAGFGHVDWTDGKLPENNIQRVIVALASGPAQERLPIPQSRPEQQNPKQLTRNLATQQVDAEKYVSRYTYGWVSQALSNCEKASRVSKTYGAVVVVTGATGSLGSHLVATFAENPHVKTVVCLNRRNSGTPAEERQANAFSKHDISLSSDARAKLRIFETDTSRELLGLSSSDYEWLVQNGTHIVHNAWPMSGTRGITAFESQFQTMRNLLDLARDAACQSSSTELSGAPYRIGFQLVTSIGVIGHSGQSRVVEDRVPISSVLPTGYCEGKWVCERMLDETLHQYPTLFRAMVARPGQIAGSTSSGAWNTIEHFAFIVKSAQTLCSWPDFDGIMQWIPIDAAAHVMPDLLHIDKEADAPEAYPVYHIDNPVGQPWKELSPVLAEALGILADRIEPFRD</sequence>
<dbReference type="InterPro" id="IPR041068">
    <property type="entry name" value="HTH_51"/>
</dbReference>
<dbReference type="SUPFAM" id="SSF51735">
    <property type="entry name" value="NAD(P)-binding Rossmann-fold domains"/>
    <property type="match status" value="1"/>
</dbReference>
<feature type="compositionally biased region" description="Basic and acidic residues" evidence="5">
    <location>
        <begin position="49"/>
        <end position="61"/>
    </location>
</feature>
<reference evidence="9" key="2">
    <citation type="journal article" date="2023" name="IMA Fungus">
        <title>Comparative genomic study of the Penicillium genus elucidates a diverse pangenome and 15 lateral gene transfer events.</title>
        <authorList>
            <person name="Petersen C."/>
            <person name="Sorensen T."/>
            <person name="Nielsen M.R."/>
            <person name="Sondergaard T.E."/>
            <person name="Sorensen J.L."/>
            <person name="Fitzpatrick D.A."/>
            <person name="Frisvad J.C."/>
            <person name="Nielsen K.L."/>
        </authorList>
    </citation>
    <scope>NUCLEOTIDE SEQUENCE</scope>
    <source>
        <strain evidence="9">IBT 29495</strain>
    </source>
</reference>
<feature type="region of interest" description="Disordered" evidence="5">
    <location>
        <begin position="49"/>
        <end position="80"/>
    </location>
</feature>
<evidence type="ECO:0000256" key="3">
    <source>
        <dbReference type="ARBA" id="ARBA00022679"/>
    </source>
</evidence>
<evidence type="ECO:0000313" key="10">
    <source>
        <dbReference type="Proteomes" id="UP001149954"/>
    </source>
</evidence>
<evidence type="ECO:0000256" key="4">
    <source>
        <dbReference type="ARBA" id="ARBA00022857"/>
    </source>
</evidence>
<dbReference type="InterPro" id="IPR013120">
    <property type="entry name" value="FAR_NAD-bd"/>
</dbReference>
<keyword evidence="2" id="KW-0597">Phosphoprotein</keyword>
<feature type="domain" description="Methyltransferase fungal type helix-turn-helix" evidence="8">
    <location>
        <begin position="106"/>
        <end position="189"/>
    </location>
</feature>
<dbReference type="Pfam" id="PF07993">
    <property type="entry name" value="NAD_binding_4"/>
    <property type="match status" value="1"/>
</dbReference>
<feature type="compositionally biased region" description="Polar residues" evidence="5">
    <location>
        <begin position="67"/>
        <end position="80"/>
    </location>
</feature>
<keyword evidence="1" id="KW-0596">Phosphopantetheine</keyword>